<gene>
    <name evidence="1" type="primary">100</name>
    <name evidence="1" type="ORF">SEA_YECEY3_100</name>
</gene>
<accession>A0A649V918</accession>
<dbReference type="Proteomes" id="UP000423725">
    <property type="component" value="Segment"/>
</dbReference>
<name>A0A649V918_9CAUD</name>
<evidence type="ECO:0000313" key="1">
    <source>
        <dbReference type="EMBL" id="QGJ88851.1"/>
    </source>
</evidence>
<evidence type="ECO:0000313" key="2">
    <source>
        <dbReference type="Proteomes" id="UP000423725"/>
    </source>
</evidence>
<dbReference type="RefSeq" id="YP_010061525.1">
    <property type="nucleotide sequence ID" value="NC_054783.1"/>
</dbReference>
<organism evidence="1 2">
    <name type="scientific">Mycobacterium phage Yecey3</name>
    <dbReference type="NCBI Taxonomy" id="2656617"/>
    <lineage>
        <taxon>Viruses</taxon>
        <taxon>Duplodnaviria</taxon>
        <taxon>Heunggongvirae</taxon>
        <taxon>Uroviricota</taxon>
        <taxon>Caudoviricetes</taxon>
        <taxon>Yeceytrevirus</taxon>
        <taxon>Yeceytrevirus yecey3</taxon>
    </lineage>
</organism>
<dbReference type="GeneID" id="64871142"/>
<protein>
    <submittedName>
        <fullName evidence="1">Uncharacterized protein</fullName>
    </submittedName>
</protein>
<dbReference type="EMBL" id="MN585979">
    <property type="protein sequence ID" value="QGJ88851.1"/>
    <property type="molecule type" value="Genomic_DNA"/>
</dbReference>
<dbReference type="KEGG" id="vg:64871142"/>
<reference evidence="1 2" key="1">
    <citation type="submission" date="2019-10" db="EMBL/GenBank/DDBJ databases">
        <authorList>
            <person name="Curtis N."/>
            <person name="Kistler A.L."/>
            <person name="Garlena R.A."/>
            <person name="Russell D.A."/>
            <person name="Pope W.H."/>
            <person name="Jacobs-Sera D."/>
            <person name="Hatfull G.F."/>
        </authorList>
    </citation>
    <scope>NUCLEOTIDE SEQUENCE [LARGE SCALE GENOMIC DNA]</scope>
</reference>
<proteinExistence type="predicted"/>
<sequence length="63" mass="7557">MNKPDSQRVRVRAVHGWAFRDEPEDICEGIRKYLDTGNPDHLDPSYRYLRDGVYEDMPVRQRH</sequence>
<keyword evidence="2" id="KW-1185">Reference proteome</keyword>